<sequence length="117" mass="13407">MAVSKSRPLNGLEDHCGSLGLWNWVWGERIRRVDFPAKENGRRERKRVLLRWCGGGKVWNSIEKEKEQGNGKFVKMMREAQPYFGVHRGCTFVVVLSSNIVDSPYLDSILEVIISLS</sequence>
<evidence type="ECO:0000313" key="2">
    <source>
        <dbReference type="Proteomes" id="UP001060215"/>
    </source>
</evidence>
<accession>A0ACC0I301</accession>
<proteinExistence type="predicted"/>
<keyword evidence="2" id="KW-1185">Reference proteome</keyword>
<gene>
    <name evidence="1" type="ORF">LOK49_LG04G03138</name>
</gene>
<organism evidence="1 2">
    <name type="scientific">Camellia lanceoleosa</name>
    <dbReference type="NCBI Taxonomy" id="1840588"/>
    <lineage>
        <taxon>Eukaryota</taxon>
        <taxon>Viridiplantae</taxon>
        <taxon>Streptophyta</taxon>
        <taxon>Embryophyta</taxon>
        <taxon>Tracheophyta</taxon>
        <taxon>Spermatophyta</taxon>
        <taxon>Magnoliopsida</taxon>
        <taxon>eudicotyledons</taxon>
        <taxon>Gunneridae</taxon>
        <taxon>Pentapetalae</taxon>
        <taxon>asterids</taxon>
        <taxon>Ericales</taxon>
        <taxon>Theaceae</taxon>
        <taxon>Camellia</taxon>
    </lineage>
</organism>
<comment type="caution">
    <text evidence="1">The sequence shown here is derived from an EMBL/GenBank/DDBJ whole genome shotgun (WGS) entry which is preliminary data.</text>
</comment>
<reference evidence="1 2" key="1">
    <citation type="journal article" date="2022" name="Plant J.">
        <title>Chromosome-level genome of Camellia lanceoleosa provides a valuable resource for understanding genome evolution and self-incompatibility.</title>
        <authorList>
            <person name="Gong W."/>
            <person name="Xiao S."/>
            <person name="Wang L."/>
            <person name="Liao Z."/>
            <person name="Chang Y."/>
            <person name="Mo W."/>
            <person name="Hu G."/>
            <person name="Li W."/>
            <person name="Zhao G."/>
            <person name="Zhu H."/>
            <person name="Hu X."/>
            <person name="Ji K."/>
            <person name="Xiang X."/>
            <person name="Song Q."/>
            <person name="Yuan D."/>
            <person name="Jin S."/>
            <person name="Zhang L."/>
        </authorList>
    </citation>
    <scope>NUCLEOTIDE SEQUENCE [LARGE SCALE GENOMIC DNA]</scope>
    <source>
        <strain evidence="1">SQ_2022a</strain>
    </source>
</reference>
<protein>
    <submittedName>
        <fullName evidence="1">Uncharacterized protein</fullName>
    </submittedName>
</protein>
<name>A0ACC0I301_9ERIC</name>
<dbReference type="Proteomes" id="UP001060215">
    <property type="component" value="Chromosome 2"/>
</dbReference>
<dbReference type="EMBL" id="CM045759">
    <property type="protein sequence ID" value="KAI8020080.1"/>
    <property type="molecule type" value="Genomic_DNA"/>
</dbReference>
<evidence type="ECO:0000313" key="1">
    <source>
        <dbReference type="EMBL" id="KAI8020080.1"/>
    </source>
</evidence>